<accession>X0UED0</accession>
<name>X0UED0_9ZZZZ</name>
<protein>
    <submittedName>
        <fullName evidence="1">Uncharacterized protein</fullName>
    </submittedName>
</protein>
<feature type="non-terminal residue" evidence="1">
    <location>
        <position position="1"/>
    </location>
</feature>
<dbReference type="AlphaFoldDB" id="X0UED0"/>
<sequence>FLCFYDRKQLEDYYFLVKYYNKLIYNVGLIK</sequence>
<evidence type="ECO:0000313" key="1">
    <source>
        <dbReference type="EMBL" id="GAF97656.1"/>
    </source>
</evidence>
<reference evidence="1" key="1">
    <citation type="journal article" date="2014" name="Front. Microbiol.">
        <title>High frequency of phylogenetically diverse reductive dehalogenase-homologous genes in deep subseafloor sedimentary metagenomes.</title>
        <authorList>
            <person name="Kawai M."/>
            <person name="Futagami T."/>
            <person name="Toyoda A."/>
            <person name="Takaki Y."/>
            <person name="Nishi S."/>
            <person name="Hori S."/>
            <person name="Arai W."/>
            <person name="Tsubouchi T."/>
            <person name="Morono Y."/>
            <person name="Uchiyama I."/>
            <person name="Ito T."/>
            <person name="Fujiyama A."/>
            <person name="Inagaki F."/>
            <person name="Takami H."/>
        </authorList>
    </citation>
    <scope>NUCLEOTIDE SEQUENCE</scope>
    <source>
        <strain evidence="1">Expedition CK06-06</strain>
    </source>
</reference>
<proteinExistence type="predicted"/>
<organism evidence="1">
    <name type="scientific">marine sediment metagenome</name>
    <dbReference type="NCBI Taxonomy" id="412755"/>
    <lineage>
        <taxon>unclassified sequences</taxon>
        <taxon>metagenomes</taxon>
        <taxon>ecological metagenomes</taxon>
    </lineage>
</organism>
<dbReference type="EMBL" id="BARS01010820">
    <property type="protein sequence ID" value="GAF97656.1"/>
    <property type="molecule type" value="Genomic_DNA"/>
</dbReference>
<comment type="caution">
    <text evidence="1">The sequence shown here is derived from an EMBL/GenBank/DDBJ whole genome shotgun (WGS) entry which is preliminary data.</text>
</comment>
<gene>
    <name evidence="1" type="ORF">S01H1_19912</name>
</gene>